<evidence type="ECO:0000256" key="13">
    <source>
        <dbReference type="ARBA" id="ARBA00045957"/>
    </source>
</evidence>
<evidence type="ECO:0000256" key="2">
    <source>
        <dbReference type="ARBA" id="ARBA00004389"/>
    </source>
</evidence>
<dbReference type="GO" id="GO:0034899">
    <property type="term" value="F:trimethylamine monooxygenase activity"/>
    <property type="evidence" value="ECO:0007669"/>
    <property type="project" value="UniProtKB-EC"/>
</dbReference>
<dbReference type="PRINTS" id="PR00370">
    <property type="entry name" value="FMOXYGENASE"/>
</dbReference>
<dbReference type="PANTHER" id="PTHR23023">
    <property type="entry name" value="DIMETHYLANILINE MONOOXYGENASE"/>
    <property type="match status" value="1"/>
</dbReference>
<feature type="transmembrane region" description="Helical" evidence="20">
    <location>
        <begin position="508"/>
        <end position="526"/>
    </location>
</feature>
<keyword evidence="6 18" id="KW-0256">Endoplasmic reticulum</keyword>
<keyword evidence="22" id="KW-1185">Reference proteome</keyword>
<evidence type="ECO:0000256" key="12">
    <source>
        <dbReference type="ARBA" id="ARBA00023136"/>
    </source>
</evidence>
<dbReference type="EMBL" id="OV696700">
    <property type="protein sequence ID" value="CAH1246821.1"/>
    <property type="molecule type" value="Genomic_DNA"/>
</dbReference>
<evidence type="ECO:0000313" key="21">
    <source>
        <dbReference type="EMBL" id="CAH1246821.1"/>
    </source>
</evidence>
<name>A0A8J9Z476_BRALA</name>
<evidence type="ECO:0000256" key="3">
    <source>
        <dbReference type="ARBA" id="ARBA00009183"/>
    </source>
</evidence>
<dbReference type="GO" id="GO:0004499">
    <property type="term" value="F:N,N-dimethylaniline monooxygenase activity"/>
    <property type="evidence" value="ECO:0007669"/>
    <property type="project" value="UniProtKB-UniRule"/>
</dbReference>
<comment type="catalytic activity">
    <reaction evidence="16">
        <text>trimethylamine + NADPH + O2 = trimethylamine N-oxide + NADP(+) + H2O</text>
        <dbReference type="Rhea" id="RHEA:31979"/>
        <dbReference type="ChEBI" id="CHEBI:15377"/>
        <dbReference type="ChEBI" id="CHEBI:15379"/>
        <dbReference type="ChEBI" id="CHEBI:15724"/>
        <dbReference type="ChEBI" id="CHEBI:57783"/>
        <dbReference type="ChEBI" id="CHEBI:58349"/>
        <dbReference type="ChEBI" id="CHEBI:58389"/>
        <dbReference type="EC" id="1.14.13.148"/>
    </reaction>
    <physiologicalReaction direction="left-to-right" evidence="16">
        <dbReference type="Rhea" id="RHEA:31980"/>
    </physiologicalReaction>
</comment>
<evidence type="ECO:0000256" key="10">
    <source>
        <dbReference type="ARBA" id="ARBA00023002"/>
    </source>
</evidence>
<protein>
    <recommendedName>
        <fullName evidence="19">Flavin-containing monooxygenase</fullName>
        <ecNumber evidence="19">1.-.-.-</ecNumber>
    </recommendedName>
</protein>
<dbReference type="OrthoDB" id="66881at2759"/>
<dbReference type="Gene3D" id="3.50.50.60">
    <property type="entry name" value="FAD/NAD(P)-binding domain"/>
    <property type="match status" value="4"/>
</dbReference>
<keyword evidence="5 20" id="KW-0812">Transmembrane</keyword>
<comment type="similarity">
    <text evidence="3 18 19">Belongs to the FMO family.</text>
</comment>
<evidence type="ECO:0000256" key="9">
    <source>
        <dbReference type="ARBA" id="ARBA00022989"/>
    </source>
</evidence>
<dbReference type="InterPro" id="IPR000960">
    <property type="entry name" value="Flavin_mOase"/>
</dbReference>
<evidence type="ECO:0000256" key="14">
    <source>
        <dbReference type="ARBA" id="ARBA00047338"/>
    </source>
</evidence>
<dbReference type="Proteomes" id="UP000838412">
    <property type="component" value="Chromosome 15"/>
</dbReference>
<evidence type="ECO:0000256" key="7">
    <source>
        <dbReference type="ARBA" id="ARBA00022827"/>
    </source>
</evidence>
<dbReference type="AlphaFoldDB" id="A0A8J9Z476"/>
<keyword evidence="12 18" id="KW-0472">Membrane</keyword>
<sequence length="527" mass="58402">MADVKKVCVIGAGVSGLSAIKSCLEEGLRPTCYEQHDDLGGIWHYTEDPRPNQGAAMFKSVVSNISKSMLSYSDFPFPDDAPMYPTHERVLQYLRDYANHFNLLPHIRFGTQVIKVEEAKDHVTSGQWVVHTAGKHETFDAVILSNGSAFARPVNPDVPGHEIFQGVQLHSYQYRTNKPFEGKRVLIVGSGNTAFDLAVDVCRVATQVDLALLKGTWVLPRLHKKGTPVDEHAYRRVYTDIPASWLNGILKDFSNNRFDHDMYGVAGTAQPITQATPTINDDIGLCLASRRVVIKPQLVELFATSARFADGSTVNGVDAVIFATGYVNCCSFLDHELQADIRKLDVYKLVFPTKLAHHTLALVGAGQSNGPLFPLTELQSRWAARVFKGVRKLPDTNTMQGKAEAYKDILLATFGRLKPTTNNVVYRDDLAAEIGVKPNLLWLFLKDPLLAYMYYFGPAYPFHHRLVGPNRWKGAAAATKRAYYNTFSGVGTSFTPMDAGSVRLNTKMIFTCVIVGVMCALVIIAWL</sequence>
<evidence type="ECO:0000256" key="16">
    <source>
        <dbReference type="ARBA" id="ARBA00048088"/>
    </source>
</evidence>
<dbReference type="InterPro" id="IPR050346">
    <property type="entry name" value="FMO-like"/>
</dbReference>
<dbReference type="PIRSF" id="PIRSF000332">
    <property type="entry name" value="FMO"/>
    <property type="match status" value="1"/>
</dbReference>
<comment type="catalytic activity">
    <reaction evidence="14">
        <text>hypotaurine + NADH + O2 + H(+) = taurine + NAD(+) + H2O</text>
        <dbReference type="Rhea" id="RHEA:74111"/>
        <dbReference type="ChEBI" id="CHEBI:15377"/>
        <dbReference type="ChEBI" id="CHEBI:15378"/>
        <dbReference type="ChEBI" id="CHEBI:15379"/>
        <dbReference type="ChEBI" id="CHEBI:57540"/>
        <dbReference type="ChEBI" id="CHEBI:57853"/>
        <dbReference type="ChEBI" id="CHEBI:57945"/>
        <dbReference type="ChEBI" id="CHEBI:507393"/>
        <dbReference type="EC" id="1.14.13.8"/>
    </reaction>
    <physiologicalReaction direction="left-to-right" evidence="14">
        <dbReference type="Rhea" id="RHEA:74112"/>
    </physiologicalReaction>
</comment>
<evidence type="ECO:0000256" key="1">
    <source>
        <dbReference type="ARBA" id="ARBA00001974"/>
    </source>
</evidence>
<dbReference type="InterPro" id="IPR036188">
    <property type="entry name" value="FAD/NAD-bd_sf"/>
</dbReference>
<accession>A0A8J9Z476</accession>
<evidence type="ECO:0000256" key="6">
    <source>
        <dbReference type="ARBA" id="ARBA00022824"/>
    </source>
</evidence>
<evidence type="ECO:0000256" key="15">
    <source>
        <dbReference type="ARBA" id="ARBA00048041"/>
    </source>
</evidence>
<evidence type="ECO:0000256" key="18">
    <source>
        <dbReference type="PIRNR" id="PIRNR000332"/>
    </source>
</evidence>
<evidence type="ECO:0000256" key="17">
    <source>
        <dbReference type="ARBA" id="ARBA00049443"/>
    </source>
</evidence>
<organism evidence="21 22">
    <name type="scientific">Branchiostoma lanceolatum</name>
    <name type="common">Common lancelet</name>
    <name type="synonym">Amphioxus lanceolatum</name>
    <dbReference type="NCBI Taxonomy" id="7740"/>
    <lineage>
        <taxon>Eukaryota</taxon>
        <taxon>Metazoa</taxon>
        <taxon>Chordata</taxon>
        <taxon>Cephalochordata</taxon>
        <taxon>Leptocardii</taxon>
        <taxon>Amphioxiformes</taxon>
        <taxon>Branchiostomatidae</taxon>
        <taxon>Branchiostoma</taxon>
    </lineage>
</organism>
<evidence type="ECO:0000256" key="19">
    <source>
        <dbReference type="RuleBase" id="RU361177"/>
    </source>
</evidence>
<keyword evidence="10 18" id="KW-0560">Oxidoreductase</keyword>
<comment type="catalytic activity">
    <reaction evidence="17">
        <text>N,N-dimethylaniline + NADPH + O2 + H(+) = N,N-dimethylaniline N-oxide + NADP(+) + H2O</text>
        <dbReference type="Rhea" id="RHEA:24468"/>
        <dbReference type="ChEBI" id="CHEBI:15377"/>
        <dbReference type="ChEBI" id="CHEBI:15378"/>
        <dbReference type="ChEBI" id="CHEBI:15379"/>
        <dbReference type="ChEBI" id="CHEBI:16269"/>
        <dbReference type="ChEBI" id="CHEBI:17735"/>
        <dbReference type="ChEBI" id="CHEBI:57783"/>
        <dbReference type="ChEBI" id="CHEBI:58349"/>
        <dbReference type="EC" id="1.14.13.8"/>
    </reaction>
    <physiologicalReaction direction="left-to-right" evidence="17">
        <dbReference type="Rhea" id="RHEA:24469"/>
    </physiologicalReaction>
</comment>
<evidence type="ECO:0000256" key="4">
    <source>
        <dbReference type="ARBA" id="ARBA00022630"/>
    </source>
</evidence>
<dbReference type="InterPro" id="IPR020946">
    <property type="entry name" value="Flavin_mOase-like"/>
</dbReference>
<keyword evidence="8 18" id="KW-0521">NADP</keyword>
<keyword evidence="7 18" id="KW-0274">FAD</keyword>
<keyword evidence="11 18" id="KW-0503">Monooxygenase</keyword>
<evidence type="ECO:0000256" key="20">
    <source>
        <dbReference type="SAM" id="Phobius"/>
    </source>
</evidence>
<comment type="catalytic activity">
    <reaction evidence="15">
        <text>hypotaurine + NADPH + O2 + H(+) = taurine + NADP(+) + H2O</text>
        <dbReference type="Rhea" id="RHEA:69819"/>
        <dbReference type="ChEBI" id="CHEBI:15377"/>
        <dbReference type="ChEBI" id="CHEBI:15378"/>
        <dbReference type="ChEBI" id="CHEBI:15379"/>
        <dbReference type="ChEBI" id="CHEBI:57783"/>
        <dbReference type="ChEBI" id="CHEBI:57853"/>
        <dbReference type="ChEBI" id="CHEBI:58349"/>
        <dbReference type="ChEBI" id="CHEBI:507393"/>
        <dbReference type="EC" id="1.14.13.8"/>
    </reaction>
    <physiologicalReaction direction="left-to-right" evidence="15">
        <dbReference type="Rhea" id="RHEA:69820"/>
    </physiologicalReaction>
</comment>
<dbReference type="GO" id="GO:0050660">
    <property type="term" value="F:flavin adenine dinucleotide binding"/>
    <property type="evidence" value="ECO:0007669"/>
    <property type="project" value="InterPro"/>
</dbReference>
<keyword evidence="9 20" id="KW-1133">Transmembrane helix</keyword>
<dbReference type="Pfam" id="PF00743">
    <property type="entry name" value="FMO-like"/>
    <property type="match status" value="1"/>
</dbReference>
<comment type="cofactor">
    <cofactor evidence="1 18 19">
        <name>FAD</name>
        <dbReference type="ChEBI" id="CHEBI:57692"/>
    </cofactor>
</comment>
<evidence type="ECO:0000256" key="8">
    <source>
        <dbReference type="ARBA" id="ARBA00022857"/>
    </source>
</evidence>
<evidence type="ECO:0000256" key="11">
    <source>
        <dbReference type="ARBA" id="ARBA00023033"/>
    </source>
</evidence>
<proteinExistence type="inferred from homology"/>
<dbReference type="FunFam" id="3.50.50.60:FF:000159">
    <property type="entry name" value="Dimethylaniline monooxygenase [N-oxide-forming]"/>
    <property type="match status" value="1"/>
</dbReference>
<evidence type="ECO:0000313" key="22">
    <source>
        <dbReference type="Proteomes" id="UP000838412"/>
    </source>
</evidence>
<comment type="function">
    <text evidence="13">Broad spectrum monooxygenase that catalyzes the oxygenation of a wide variety of nitrogen- and sulfur-containing compounds including xenobiotics. Catalyzes the S-oxygenation of hypotaurine to produce taurine, an organic osmolyte involved in cell volume regulation as well as a variety of cytoprotective and developmental processes. In vitro, catalyzes the N-oxygenation of trimethylamine (TMA) to produce trimethylamine N-oxide (TMAO) and could therefore participate to the detoxification of this compound that is generated by the action of gut microbiota from dietary precursors such as choline, choline containing compounds, betaine or L-carnitine.</text>
</comment>
<dbReference type="GO" id="GO:0005789">
    <property type="term" value="C:endoplasmic reticulum membrane"/>
    <property type="evidence" value="ECO:0007669"/>
    <property type="project" value="UniProtKB-SubCell"/>
</dbReference>
<dbReference type="EC" id="1.-.-.-" evidence="19"/>
<gene>
    <name evidence="21" type="primary">FMO4</name>
    <name evidence="21" type="ORF">BLAG_LOCUS8711</name>
</gene>
<evidence type="ECO:0000256" key="5">
    <source>
        <dbReference type="ARBA" id="ARBA00022692"/>
    </source>
</evidence>
<comment type="subcellular location">
    <subcellularLocation>
        <location evidence="2">Endoplasmic reticulum membrane</location>
        <topology evidence="2">Single-pass membrane protein</topology>
    </subcellularLocation>
</comment>
<dbReference type="SUPFAM" id="SSF51905">
    <property type="entry name" value="FAD/NAD(P)-binding domain"/>
    <property type="match status" value="2"/>
</dbReference>
<keyword evidence="4 18" id="KW-0285">Flavoprotein</keyword>
<reference evidence="21" key="1">
    <citation type="submission" date="2022-01" db="EMBL/GenBank/DDBJ databases">
        <authorList>
            <person name="Braso-Vives M."/>
        </authorList>
    </citation>
    <scope>NUCLEOTIDE SEQUENCE</scope>
</reference>
<dbReference type="GO" id="GO:0050661">
    <property type="term" value="F:NADP binding"/>
    <property type="evidence" value="ECO:0007669"/>
    <property type="project" value="InterPro"/>
</dbReference>